<gene>
    <name evidence="4" type="ORF">FHU36_006072</name>
</gene>
<sequence length="710" mass="73866">MGIARNGSKSDEKADKSSREWCAEAAARLHAERPEDALSAARAAADLDPAGEWPHRLTGLALERLGRDRDALPPARHAVRLAPGSWAARLGLATVLSHLPGHWDEAAGQAALARRYAPERPEPLVLEGDLALLRGTHDRAEAAYRTALDLDPGHLQARVNLGLALLRWDPARAHHDPAWPIDPRETGRARRALEVWSRQAHLLAALATVAATTLATAFDLGGPAGMAGLAGLAALVPLTLRQARRVRIWRWVPAMLARDPWLGAAVLSAVVSVGAFAGWLGSALLPGTSPFLGPVWGGLGLIAVLSGPAHAALRLLAQTWRGHPLQALSLFTTASFIPHPANAPGTDGPEATSDASTTEEGAAQHDAGGPAERAERAARGDTGAGGVHGVRVARGDVGAGGVHGVRVARRNAGVALWILIGRTWSVLAALTAVALVAEPRAAPVAVAAGVLAAAAPYPLLRAFCRVPRPADHVHRAAGRGPRPADHVYGASGQVPRPADHVHRGSGGVPLSSGRARRGVGATGRAYRDDPWPAGAVVLLVLAAAGCAAGGALGAVWARLAGPAALAVVAVMFALLSARAWWRGVPGPWRSSLLRCDLPAGADPSVPLHPRVRRAFAYARSAVLTFGDPLGPRMVGAATSVGPAGDLRVVVEDEAWQAVEADPRVAVFAADPERGRHWVEVRGIAVAGPGSLRVTPKQVLVGEFPGRHQRH</sequence>
<keyword evidence="3" id="KW-1133">Transmembrane helix</keyword>
<feature type="transmembrane region" description="Helical" evidence="3">
    <location>
        <begin position="200"/>
        <end position="218"/>
    </location>
</feature>
<dbReference type="Gene3D" id="1.25.40.10">
    <property type="entry name" value="Tetratricopeptide repeat domain"/>
    <property type="match status" value="1"/>
</dbReference>
<feature type="compositionally biased region" description="Basic and acidic residues" evidence="2">
    <location>
        <begin position="8"/>
        <end position="21"/>
    </location>
</feature>
<keyword evidence="3" id="KW-0472">Membrane</keyword>
<name>A0A7X0C6Q3_9ACTN</name>
<proteinExistence type="predicted"/>
<feature type="repeat" description="TPR" evidence="1">
    <location>
        <begin position="121"/>
        <end position="154"/>
    </location>
</feature>
<feature type="transmembrane region" description="Helical" evidence="3">
    <location>
        <begin position="291"/>
        <end position="313"/>
    </location>
</feature>
<dbReference type="InterPro" id="IPR011990">
    <property type="entry name" value="TPR-like_helical_dom_sf"/>
</dbReference>
<evidence type="ECO:0000313" key="4">
    <source>
        <dbReference type="EMBL" id="MBB6349527.1"/>
    </source>
</evidence>
<keyword evidence="1" id="KW-0802">TPR repeat</keyword>
<dbReference type="PROSITE" id="PS50005">
    <property type="entry name" value="TPR"/>
    <property type="match status" value="1"/>
</dbReference>
<feature type="region of interest" description="Disordered" evidence="2">
    <location>
        <begin position="495"/>
        <end position="516"/>
    </location>
</feature>
<dbReference type="EMBL" id="JACHJB010000002">
    <property type="protein sequence ID" value="MBB6349527.1"/>
    <property type="molecule type" value="Genomic_DNA"/>
</dbReference>
<dbReference type="InterPro" id="IPR019734">
    <property type="entry name" value="TPR_rpt"/>
</dbReference>
<feature type="transmembrane region" description="Helical" evidence="3">
    <location>
        <begin position="224"/>
        <end position="240"/>
    </location>
</feature>
<feature type="transmembrane region" description="Helical" evidence="3">
    <location>
        <begin position="533"/>
        <end position="557"/>
    </location>
</feature>
<protein>
    <submittedName>
        <fullName evidence="4">Tetratricopeptide (TPR) repeat protein</fullName>
    </submittedName>
</protein>
<evidence type="ECO:0000256" key="2">
    <source>
        <dbReference type="SAM" id="MobiDB-lite"/>
    </source>
</evidence>
<evidence type="ECO:0000256" key="3">
    <source>
        <dbReference type="SAM" id="Phobius"/>
    </source>
</evidence>
<dbReference type="RefSeq" id="WP_185087081.1">
    <property type="nucleotide sequence ID" value="NZ_JACHJB010000002.1"/>
</dbReference>
<organism evidence="4 5">
    <name type="scientific">Nonomuraea muscovyensis</name>
    <dbReference type="NCBI Taxonomy" id="1124761"/>
    <lineage>
        <taxon>Bacteria</taxon>
        <taxon>Bacillati</taxon>
        <taxon>Actinomycetota</taxon>
        <taxon>Actinomycetes</taxon>
        <taxon>Streptosporangiales</taxon>
        <taxon>Streptosporangiaceae</taxon>
        <taxon>Nonomuraea</taxon>
    </lineage>
</organism>
<feature type="transmembrane region" description="Helical" evidence="3">
    <location>
        <begin position="414"/>
        <end position="435"/>
    </location>
</feature>
<reference evidence="4 5" key="1">
    <citation type="submission" date="2020-08" db="EMBL/GenBank/DDBJ databases">
        <title>Sequencing the genomes of 1000 actinobacteria strains.</title>
        <authorList>
            <person name="Klenk H.-P."/>
        </authorList>
    </citation>
    <scope>NUCLEOTIDE SEQUENCE [LARGE SCALE GENOMIC DNA]</scope>
    <source>
        <strain evidence="4 5">DSM 45913</strain>
    </source>
</reference>
<keyword evidence="5" id="KW-1185">Reference proteome</keyword>
<dbReference type="AlphaFoldDB" id="A0A7X0C6Q3"/>
<dbReference type="SUPFAM" id="SSF48452">
    <property type="entry name" value="TPR-like"/>
    <property type="match status" value="1"/>
</dbReference>
<feature type="transmembrane region" description="Helical" evidence="3">
    <location>
        <begin position="563"/>
        <end position="581"/>
    </location>
</feature>
<feature type="transmembrane region" description="Helical" evidence="3">
    <location>
        <begin position="441"/>
        <end position="460"/>
    </location>
</feature>
<evidence type="ECO:0000313" key="5">
    <source>
        <dbReference type="Proteomes" id="UP000583800"/>
    </source>
</evidence>
<evidence type="ECO:0000256" key="1">
    <source>
        <dbReference type="PROSITE-ProRule" id="PRU00339"/>
    </source>
</evidence>
<keyword evidence="3" id="KW-0812">Transmembrane</keyword>
<comment type="caution">
    <text evidence="4">The sequence shown here is derived from an EMBL/GenBank/DDBJ whole genome shotgun (WGS) entry which is preliminary data.</text>
</comment>
<feature type="region of interest" description="Disordered" evidence="2">
    <location>
        <begin position="1"/>
        <end position="21"/>
    </location>
</feature>
<feature type="region of interest" description="Disordered" evidence="2">
    <location>
        <begin position="339"/>
        <end position="389"/>
    </location>
</feature>
<dbReference type="Proteomes" id="UP000583800">
    <property type="component" value="Unassembled WGS sequence"/>
</dbReference>
<accession>A0A7X0C6Q3</accession>
<feature type="transmembrane region" description="Helical" evidence="3">
    <location>
        <begin position="261"/>
        <end position="285"/>
    </location>
</feature>